<accession>A0ABW6HFQ2</accession>
<organism evidence="3 4">
    <name type="scientific">Streptomyces anandii</name>
    <dbReference type="NCBI Taxonomy" id="285454"/>
    <lineage>
        <taxon>Bacteria</taxon>
        <taxon>Bacillati</taxon>
        <taxon>Actinomycetota</taxon>
        <taxon>Actinomycetes</taxon>
        <taxon>Kitasatosporales</taxon>
        <taxon>Streptomycetaceae</taxon>
        <taxon>Streptomyces</taxon>
    </lineage>
</organism>
<keyword evidence="1" id="KW-0812">Transmembrane</keyword>
<keyword evidence="1" id="KW-0472">Membrane</keyword>
<evidence type="ECO:0000259" key="2">
    <source>
        <dbReference type="Pfam" id="PF13796"/>
    </source>
</evidence>
<feature type="transmembrane region" description="Helical" evidence="1">
    <location>
        <begin position="55"/>
        <end position="76"/>
    </location>
</feature>
<keyword evidence="1" id="KW-1133">Transmembrane helix</keyword>
<evidence type="ECO:0000256" key="1">
    <source>
        <dbReference type="SAM" id="Phobius"/>
    </source>
</evidence>
<evidence type="ECO:0000313" key="4">
    <source>
        <dbReference type="Proteomes" id="UP001599756"/>
    </source>
</evidence>
<reference evidence="3 4" key="1">
    <citation type="submission" date="2024-09" db="EMBL/GenBank/DDBJ databases">
        <title>The Natural Products Discovery Center: Release of the First 8490 Sequenced Strains for Exploring Actinobacteria Biosynthetic Diversity.</title>
        <authorList>
            <person name="Kalkreuter E."/>
            <person name="Kautsar S.A."/>
            <person name="Yang D."/>
            <person name="Bader C.D."/>
            <person name="Teijaro C.N."/>
            <person name="Fluegel L."/>
            <person name="Davis C.M."/>
            <person name="Simpson J.R."/>
            <person name="Lauterbach L."/>
            <person name="Steele A.D."/>
            <person name="Gui C."/>
            <person name="Meng S."/>
            <person name="Li G."/>
            <person name="Viehrig K."/>
            <person name="Ye F."/>
            <person name="Su P."/>
            <person name="Kiefer A.F."/>
            <person name="Nichols A."/>
            <person name="Cepeda A.J."/>
            <person name="Yan W."/>
            <person name="Fan B."/>
            <person name="Jiang Y."/>
            <person name="Adhikari A."/>
            <person name="Zheng C.-J."/>
            <person name="Schuster L."/>
            <person name="Cowan T.M."/>
            <person name="Smanski M.J."/>
            <person name="Chevrette M.G."/>
            <person name="De Carvalho L.P.S."/>
            <person name="Shen B."/>
        </authorList>
    </citation>
    <scope>NUCLEOTIDE SEQUENCE [LARGE SCALE GENOMIC DNA]</scope>
    <source>
        <strain evidence="3 4">NPDC059500</strain>
    </source>
</reference>
<feature type="domain" description="Putative sensor" evidence="2">
    <location>
        <begin position="28"/>
        <end position="154"/>
    </location>
</feature>
<dbReference type="EMBL" id="JBHYTS010000091">
    <property type="protein sequence ID" value="MFE1755461.1"/>
    <property type="molecule type" value="Genomic_DNA"/>
</dbReference>
<dbReference type="Proteomes" id="UP001599756">
    <property type="component" value="Unassembled WGS sequence"/>
</dbReference>
<dbReference type="RefSeq" id="WP_381843256.1">
    <property type="nucleotide sequence ID" value="NZ_JBHYTS010000091.1"/>
</dbReference>
<comment type="caution">
    <text evidence="3">The sequence shown here is derived from an EMBL/GenBank/DDBJ whole genome shotgun (WGS) entry which is preliminary data.</text>
</comment>
<feature type="transmembrane region" description="Helical" evidence="1">
    <location>
        <begin position="118"/>
        <end position="145"/>
    </location>
</feature>
<proteinExistence type="predicted"/>
<keyword evidence="4" id="KW-1185">Reference proteome</keyword>
<name>A0ABW6HFQ2_9ACTN</name>
<feature type="transmembrane region" description="Helical" evidence="1">
    <location>
        <begin position="25"/>
        <end position="49"/>
    </location>
</feature>
<feature type="non-terminal residue" evidence="3">
    <location>
        <position position="205"/>
    </location>
</feature>
<dbReference type="Pfam" id="PF13796">
    <property type="entry name" value="Sensor"/>
    <property type="match status" value="1"/>
</dbReference>
<evidence type="ECO:0000313" key="3">
    <source>
        <dbReference type="EMBL" id="MFE1755461.1"/>
    </source>
</evidence>
<dbReference type="InterPro" id="IPR025828">
    <property type="entry name" value="Put_sensor_dom"/>
</dbReference>
<protein>
    <submittedName>
        <fullName evidence="3">Sensor domain-containing protein</fullName>
    </submittedName>
</protein>
<sequence length="205" mass="21505">MIVAVWEALRERPLRFALSTWPLRCWAFLLSGTVVGFFTLLLLTVLLFVGVGLSFVGVGLLVLMGVAVLGIPVAALERHRLRLVEPEPLLDPHGSLPGTGAWPWLRTRLRERATWRELGYTLALAVVFTATGIGFAALLGLSVLLTATPIIVWAIAPDTVMLVPGRPISDPVAGGGGGAAGRGGMLVAAEGGGRRARAPGGVGPY</sequence>
<gene>
    <name evidence="3" type="ORF">ACFW88_33820</name>
</gene>